<reference evidence="3" key="1">
    <citation type="journal article" date="2024" name="IScience">
        <title>Strigolactones Initiate the Formation of Haustorium-like Structures in Castilleja.</title>
        <authorList>
            <person name="Buerger M."/>
            <person name="Peterson D."/>
            <person name="Chory J."/>
        </authorList>
    </citation>
    <scope>NUCLEOTIDE SEQUENCE [LARGE SCALE GENOMIC DNA]</scope>
</reference>
<feature type="region of interest" description="Disordered" evidence="1">
    <location>
        <begin position="1"/>
        <end position="24"/>
    </location>
</feature>
<evidence type="ECO:0000256" key="1">
    <source>
        <dbReference type="SAM" id="MobiDB-lite"/>
    </source>
</evidence>
<sequence length="129" mass="14046">MAEGVGGGGPEPKPTSSYESSGDRLRFTVELRPGETPIVSWKKLLKEATSSKPKRPGPSVSFPAPETDQQLVFQPQLLLPAVGGLVMVGGDEGWVGWLLKGGWGDKLFIYFLFIYFPHHPAGHVASKWQ</sequence>
<name>A0ABD3BRS0_9LAMI</name>
<dbReference type="Proteomes" id="UP001632038">
    <property type="component" value="Unassembled WGS sequence"/>
</dbReference>
<protein>
    <submittedName>
        <fullName evidence="2">Uncharacterized protein</fullName>
    </submittedName>
</protein>
<evidence type="ECO:0000313" key="2">
    <source>
        <dbReference type="EMBL" id="KAL3619957.1"/>
    </source>
</evidence>
<evidence type="ECO:0000313" key="3">
    <source>
        <dbReference type="Proteomes" id="UP001632038"/>
    </source>
</evidence>
<organism evidence="2 3">
    <name type="scientific">Castilleja foliolosa</name>
    <dbReference type="NCBI Taxonomy" id="1961234"/>
    <lineage>
        <taxon>Eukaryota</taxon>
        <taxon>Viridiplantae</taxon>
        <taxon>Streptophyta</taxon>
        <taxon>Embryophyta</taxon>
        <taxon>Tracheophyta</taxon>
        <taxon>Spermatophyta</taxon>
        <taxon>Magnoliopsida</taxon>
        <taxon>eudicotyledons</taxon>
        <taxon>Gunneridae</taxon>
        <taxon>Pentapetalae</taxon>
        <taxon>asterids</taxon>
        <taxon>lamiids</taxon>
        <taxon>Lamiales</taxon>
        <taxon>Orobanchaceae</taxon>
        <taxon>Pedicularideae</taxon>
        <taxon>Castillejinae</taxon>
        <taxon>Castilleja</taxon>
    </lineage>
</organism>
<keyword evidence="3" id="KW-1185">Reference proteome</keyword>
<comment type="caution">
    <text evidence="2">The sequence shown here is derived from an EMBL/GenBank/DDBJ whole genome shotgun (WGS) entry which is preliminary data.</text>
</comment>
<proteinExistence type="predicted"/>
<accession>A0ABD3BRS0</accession>
<feature type="compositionally biased region" description="Gly residues" evidence="1">
    <location>
        <begin position="1"/>
        <end position="10"/>
    </location>
</feature>
<dbReference type="EMBL" id="JAVIJP010000066">
    <property type="protein sequence ID" value="KAL3619957.1"/>
    <property type="molecule type" value="Genomic_DNA"/>
</dbReference>
<dbReference type="AlphaFoldDB" id="A0ABD3BRS0"/>
<gene>
    <name evidence="2" type="ORF">CASFOL_034869</name>
</gene>